<reference evidence="1 2" key="1">
    <citation type="submission" date="2008-08" db="EMBL/GenBank/DDBJ databases">
        <title>Draft genome sequence of Bacteroides plebeius (DSM 17135).</title>
        <authorList>
            <person name="Sudarsanam P."/>
            <person name="Ley R."/>
            <person name="Guruge J."/>
            <person name="Turnbaugh P.J."/>
            <person name="Mahowald M."/>
            <person name="Liep D."/>
            <person name="Gordon J."/>
        </authorList>
    </citation>
    <scope>NUCLEOTIDE SEQUENCE [LARGE SCALE GENOMIC DNA]</scope>
    <source>
        <strain evidence="2">DSM 17135 / JCM 12973 / M2</strain>
    </source>
</reference>
<evidence type="ECO:0000313" key="2">
    <source>
        <dbReference type="Proteomes" id="UP000003452"/>
    </source>
</evidence>
<gene>
    <name evidence="1" type="ORF">BACPLE_01708</name>
</gene>
<comment type="caution">
    <text evidence="1">The sequence shown here is derived from an EMBL/GenBank/DDBJ whole genome shotgun (WGS) entry which is preliminary data.</text>
</comment>
<dbReference type="AlphaFoldDB" id="B5CYB0"/>
<dbReference type="EMBL" id="ABQC02000019">
    <property type="protein sequence ID" value="EDY95442.1"/>
    <property type="molecule type" value="Genomic_DNA"/>
</dbReference>
<accession>B5CYB0</accession>
<evidence type="ECO:0000313" key="1">
    <source>
        <dbReference type="EMBL" id="EDY95442.1"/>
    </source>
</evidence>
<dbReference type="Proteomes" id="UP000003452">
    <property type="component" value="Unassembled WGS sequence"/>
</dbReference>
<dbReference type="HOGENOM" id="CLU_2803588_0_0_10"/>
<name>B5CYB0_PHOPM</name>
<organism evidence="1 2">
    <name type="scientific">Phocaeicola plebeius (strain DSM 17135 / JCM 12973 / CCUG 54634 / M2)</name>
    <name type="common">Bacteroides plebeius</name>
    <dbReference type="NCBI Taxonomy" id="484018"/>
    <lineage>
        <taxon>Bacteria</taxon>
        <taxon>Pseudomonadati</taxon>
        <taxon>Bacteroidota</taxon>
        <taxon>Bacteroidia</taxon>
        <taxon>Bacteroidales</taxon>
        <taxon>Bacteroidaceae</taxon>
        <taxon>Phocaeicola</taxon>
    </lineage>
</organism>
<proteinExistence type="predicted"/>
<sequence length="67" mass="7942">MAIAIKKILLKKEINAAGKAGLGFIFDVRDRMRIYKNCLKRLVTWEYIIFSYRVLHSIVFRTMFCKV</sequence>
<protein>
    <submittedName>
        <fullName evidence="1">Uncharacterized protein</fullName>
    </submittedName>
</protein>
<reference evidence="1 2" key="2">
    <citation type="submission" date="2008-08" db="EMBL/GenBank/DDBJ databases">
        <authorList>
            <person name="Fulton L."/>
            <person name="Clifton S."/>
            <person name="Fulton B."/>
            <person name="Xu J."/>
            <person name="Minx P."/>
            <person name="Pepin K.H."/>
            <person name="Johnson M."/>
            <person name="Thiruvilangam P."/>
            <person name="Bhonagiri V."/>
            <person name="Nash W.E."/>
            <person name="Mardis E.R."/>
            <person name="Wilson R.K."/>
        </authorList>
    </citation>
    <scope>NUCLEOTIDE SEQUENCE [LARGE SCALE GENOMIC DNA]</scope>
    <source>
        <strain evidence="2">DSM 17135 / JCM 12973 / M2</strain>
    </source>
</reference>